<dbReference type="SUPFAM" id="SSF48452">
    <property type="entry name" value="TPR-like"/>
    <property type="match status" value="1"/>
</dbReference>
<dbReference type="AlphaFoldDB" id="A0A4Q9MDZ8"/>
<feature type="repeat" description="TPR" evidence="1">
    <location>
        <begin position="9"/>
        <end position="42"/>
    </location>
</feature>
<dbReference type="PROSITE" id="PS50005">
    <property type="entry name" value="TPR"/>
    <property type="match status" value="1"/>
</dbReference>
<dbReference type="CDD" id="cd20071">
    <property type="entry name" value="SET_SMYD"/>
    <property type="match status" value="1"/>
</dbReference>
<dbReference type="InterPro" id="IPR046341">
    <property type="entry name" value="SET_dom_sf"/>
</dbReference>
<dbReference type="EMBL" id="ML143484">
    <property type="protein sequence ID" value="TBU24262.1"/>
    <property type="molecule type" value="Genomic_DNA"/>
</dbReference>
<keyword evidence="1" id="KW-0802">TPR repeat</keyword>
<dbReference type="PROSITE" id="PS50280">
    <property type="entry name" value="SET"/>
    <property type="match status" value="1"/>
</dbReference>
<dbReference type="SUPFAM" id="SSF82199">
    <property type="entry name" value="SET domain"/>
    <property type="match status" value="1"/>
</dbReference>
<sequence>MSSQIEPEAEAAKKRGNELFAAQDYEGAMKSYSEAMKLDPSQWTYPLNRCFAHLKIERWTEAEADATSVIDLDESNAKAWYRRSLARKGLGKFASARADLYSYGRRIRDFKIMVEENSKIAAMEAAIVKASVDSPACGFKFVDTSNHGVGAFATRSFERSELVLVEEPLYTVSEIASPRQIATAVSRLTDDERTELSLLHNNFPDRFDDSFVGIHRTNAFAAGEDSSVLCLRTSRFNHSCTPNARYSWYAPSKTFRIYALRSIREDEEILVSYISGRNIYGSSKAQRQARLQSMLGFVCSCTSCTLPSAEQAASDRRRQELTQLWDTVPHFPPSQTAARLNAIARAIRLMKEEGYDADEDDFTNDAAVICAFHSDWELLAAVESAVYWGIRTYESRVAEFGADSRRAMDEEVLRFLLEPQKHQMAGRGTRKVFKTRV</sequence>
<name>A0A4Q9MDZ8_9APHY</name>
<dbReference type="OrthoDB" id="265717at2759"/>
<evidence type="ECO:0000313" key="3">
    <source>
        <dbReference type="EMBL" id="TBU24262.1"/>
    </source>
</evidence>
<dbReference type="SMART" id="SM00028">
    <property type="entry name" value="TPR"/>
    <property type="match status" value="2"/>
</dbReference>
<dbReference type="Gene3D" id="1.25.40.10">
    <property type="entry name" value="Tetratricopeptide repeat domain"/>
    <property type="match status" value="1"/>
</dbReference>
<protein>
    <recommendedName>
        <fullName evidence="2">SET domain-containing protein</fullName>
    </recommendedName>
</protein>
<dbReference type="InterPro" id="IPR053185">
    <property type="entry name" value="SET_domain_protein"/>
</dbReference>
<dbReference type="InterPro" id="IPR019734">
    <property type="entry name" value="TPR_rpt"/>
</dbReference>
<dbReference type="PANTHER" id="PTHR47332">
    <property type="entry name" value="SET DOMAIN-CONTAINING PROTEIN 5"/>
    <property type="match status" value="1"/>
</dbReference>
<dbReference type="InterPro" id="IPR001214">
    <property type="entry name" value="SET_dom"/>
</dbReference>
<proteinExistence type="predicted"/>
<gene>
    <name evidence="3" type="ORF">BD311DRAFT_791152</name>
</gene>
<dbReference type="InterPro" id="IPR011990">
    <property type="entry name" value="TPR-like_helical_dom_sf"/>
</dbReference>
<dbReference type="SMART" id="SM00317">
    <property type="entry name" value="SET"/>
    <property type="match status" value="1"/>
</dbReference>
<evidence type="ECO:0000256" key="1">
    <source>
        <dbReference type="PROSITE-ProRule" id="PRU00339"/>
    </source>
</evidence>
<dbReference type="Proteomes" id="UP000292957">
    <property type="component" value="Unassembled WGS sequence"/>
</dbReference>
<dbReference type="Gene3D" id="2.170.270.10">
    <property type="entry name" value="SET domain"/>
    <property type="match status" value="1"/>
</dbReference>
<accession>A0A4Q9MDZ8</accession>
<evidence type="ECO:0000259" key="2">
    <source>
        <dbReference type="PROSITE" id="PS50280"/>
    </source>
</evidence>
<dbReference type="PANTHER" id="PTHR47332:SF2">
    <property type="entry name" value="SET-6"/>
    <property type="match status" value="1"/>
</dbReference>
<reference evidence="3" key="1">
    <citation type="submission" date="2019-01" db="EMBL/GenBank/DDBJ databases">
        <title>Draft genome sequences of three monokaryotic isolates of the white-rot basidiomycete fungus Dichomitus squalens.</title>
        <authorList>
            <consortium name="DOE Joint Genome Institute"/>
            <person name="Lopez S.C."/>
            <person name="Andreopoulos B."/>
            <person name="Pangilinan J."/>
            <person name="Lipzen A."/>
            <person name="Riley R."/>
            <person name="Ahrendt S."/>
            <person name="Ng V."/>
            <person name="Barry K."/>
            <person name="Daum C."/>
            <person name="Grigoriev I.V."/>
            <person name="Hilden K.S."/>
            <person name="Makela M.R."/>
            <person name="de Vries R.P."/>
        </authorList>
    </citation>
    <scope>NUCLEOTIDE SEQUENCE [LARGE SCALE GENOMIC DNA]</scope>
    <source>
        <strain evidence="3">OM18370.1</strain>
    </source>
</reference>
<organism evidence="3">
    <name type="scientific">Dichomitus squalens</name>
    <dbReference type="NCBI Taxonomy" id="114155"/>
    <lineage>
        <taxon>Eukaryota</taxon>
        <taxon>Fungi</taxon>
        <taxon>Dikarya</taxon>
        <taxon>Basidiomycota</taxon>
        <taxon>Agaricomycotina</taxon>
        <taxon>Agaricomycetes</taxon>
        <taxon>Polyporales</taxon>
        <taxon>Polyporaceae</taxon>
        <taxon>Dichomitus</taxon>
    </lineage>
</organism>
<dbReference type="Pfam" id="PF00856">
    <property type="entry name" value="SET"/>
    <property type="match status" value="1"/>
</dbReference>
<feature type="domain" description="SET" evidence="2">
    <location>
        <begin position="137"/>
        <end position="274"/>
    </location>
</feature>